<feature type="signal peptide" evidence="2">
    <location>
        <begin position="1"/>
        <end position="24"/>
    </location>
</feature>
<sequence length="106" mass="10704">MSCRGCSYIVTIILVAVALWSVSAAAAGGSRRLLQTSPGSTFPGIPGLTVQPSFPIPFPPFFVPSTPGGSGSGTPSFPSLPHFPGTPSSTLPNAPAAPIFTPPRTP</sequence>
<evidence type="ECO:0000256" key="2">
    <source>
        <dbReference type="SAM" id="SignalP"/>
    </source>
</evidence>
<dbReference type="Proteomes" id="UP001190926">
    <property type="component" value="Unassembled WGS sequence"/>
</dbReference>
<comment type="caution">
    <text evidence="3">The sequence shown here is derived from an EMBL/GenBank/DDBJ whole genome shotgun (WGS) entry which is preliminary data.</text>
</comment>
<reference evidence="3 4" key="1">
    <citation type="journal article" date="2021" name="Nat. Commun.">
        <title>Incipient diploidization of the medicinal plant Perilla within 10,000 years.</title>
        <authorList>
            <person name="Zhang Y."/>
            <person name="Shen Q."/>
            <person name="Leng L."/>
            <person name="Zhang D."/>
            <person name="Chen S."/>
            <person name="Shi Y."/>
            <person name="Ning Z."/>
            <person name="Chen S."/>
        </authorList>
    </citation>
    <scope>NUCLEOTIDE SEQUENCE [LARGE SCALE GENOMIC DNA]</scope>
    <source>
        <strain evidence="4">cv. PC099</strain>
    </source>
</reference>
<evidence type="ECO:0000256" key="1">
    <source>
        <dbReference type="SAM" id="MobiDB-lite"/>
    </source>
</evidence>
<gene>
    <name evidence="3" type="ORF">C2S53_006518</name>
</gene>
<evidence type="ECO:0000313" key="4">
    <source>
        <dbReference type="Proteomes" id="UP001190926"/>
    </source>
</evidence>
<accession>A0AAD4IYT0</accession>
<keyword evidence="2" id="KW-0732">Signal</keyword>
<dbReference type="EMBL" id="SDAM02000715">
    <property type="protein sequence ID" value="KAH6823611.1"/>
    <property type="molecule type" value="Genomic_DNA"/>
</dbReference>
<organism evidence="3 4">
    <name type="scientific">Perilla frutescens var. hirtella</name>
    <name type="common">Perilla citriodora</name>
    <name type="synonym">Perilla setoyensis</name>
    <dbReference type="NCBI Taxonomy" id="608512"/>
    <lineage>
        <taxon>Eukaryota</taxon>
        <taxon>Viridiplantae</taxon>
        <taxon>Streptophyta</taxon>
        <taxon>Embryophyta</taxon>
        <taxon>Tracheophyta</taxon>
        <taxon>Spermatophyta</taxon>
        <taxon>Magnoliopsida</taxon>
        <taxon>eudicotyledons</taxon>
        <taxon>Gunneridae</taxon>
        <taxon>Pentapetalae</taxon>
        <taxon>asterids</taxon>
        <taxon>lamiids</taxon>
        <taxon>Lamiales</taxon>
        <taxon>Lamiaceae</taxon>
        <taxon>Nepetoideae</taxon>
        <taxon>Elsholtzieae</taxon>
        <taxon>Perilla</taxon>
    </lineage>
</organism>
<feature type="region of interest" description="Disordered" evidence="1">
    <location>
        <begin position="65"/>
        <end position="106"/>
    </location>
</feature>
<evidence type="ECO:0000313" key="3">
    <source>
        <dbReference type="EMBL" id="KAH6823611.1"/>
    </source>
</evidence>
<keyword evidence="4" id="KW-1185">Reference proteome</keyword>
<dbReference type="AlphaFoldDB" id="A0AAD4IYT0"/>
<protein>
    <submittedName>
        <fullName evidence="3">Uncharacterized protein</fullName>
    </submittedName>
</protein>
<feature type="chain" id="PRO_5041986528" evidence="2">
    <location>
        <begin position="25"/>
        <end position="106"/>
    </location>
</feature>
<proteinExistence type="predicted"/>
<feature type="compositionally biased region" description="Low complexity" evidence="1">
    <location>
        <begin position="65"/>
        <end position="80"/>
    </location>
</feature>
<name>A0AAD4IYT0_PERFH</name>